<evidence type="ECO:0000256" key="1">
    <source>
        <dbReference type="SAM" id="MobiDB-lite"/>
    </source>
</evidence>
<accession>A0A8B8CPZ5</accession>
<protein>
    <submittedName>
        <fullName evidence="3">Uncharacterized protein LOC111120102</fullName>
    </submittedName>
</protein>
<dbReference type="Proteomes" id="UP000694844">
    <property type="component" value="Chromosome 1"/>
</dbReference>
<dbReference type="GeneID" id="111120102"/>
<evidence type="ECO:0000313" key="2">
    <source>
        <dbReference type="Proteomes" id="UP000694844"/>
    </source>
</evidence>
<dbReference type="KEGG" id="cvn:111120102"/>
<feature type="compositionally biased region" description="Basic and acidic residues" evidence="1">
    <location>
        <begin position="75"/>
        <end position="114"/>
    </location>
</feature>
<proteinExistence type="predicted"/>
<gene>
    <name evidence="3" type="primary">LOC111120102</name>
</gene>
<organism evidence="2 3">
    <name type="scientific">Crassostrea virginica</name>
    <name type="common">Eastern oyster</name>
    <dbReference type="NCBI Taxonomy" id="6565"/>
    <lineage>
        <taxon>Eukaryota</taxon>
        <taxon>Metazoa</taxon>
        <taxon>Spiralia</taxon>
        <taxon>Lophotrochozoa</taxon>
        <taxon>Mollusca</taxon>
        <taxon>Bivalvia</taxon>
        <taxon>Autobranchia</taxon>
        <taxon>Pteriomorphia</taxon>
        <taxon>Ostreida</taxon>
        <taxon>Ostreoidea</taxon>
        <taxon>Ostreidae</taxon>
        <taxon>Crassostrea</taxon>
    </lineage>
</organism>
<dbReference type="RefSeq" id="XP_022316491.1">
    <property type="nucleotide sequence ID" value="XM_022460783.1"/>
</dbReference>
<feature type="region of interest" description="Disordered" evidence="1">
    <location>
        <begin position="57"/>
        <end position="114"/>
    </location>
</feature>
<keyword evidence="2" id="KW-1185">Reference proteome</keyword>
<sequence>MSVRIGIMAPVLASPRLRGRRWRRTTRIMCVLLVKKRKPLGKTNLCMYKMPTALCPAIKRKQAKKGGERPGSGGKRKEVEKHEEKAKRKGEPHTEVTPKKMKEDKSEGGEMRKEAFPGFEVLGVRLSLLQVQA</sequence>
<evidence type="ECO:0000313" key="3">
    <source>
        <dbReference type="RefSeq" id="XP_022316491.1"/>
    </source>
</evidence>
<reference evidence="3" key="2">
    <citation type="submission" date="2025-08" db="UniProtKB">
        <authorList>
            <consortium name="RefSeq"/>
        </authorList>
    </citation>
    <scope>IDENTIFICATION</scope>
    <source>
        <tissue evidence="3">Whole sample</tissue>
    </source>
</reference>
<name>A0A8B8CPZ5_CRAVI</name>
<reference evidence="2" key="1">
    <citation type="submission" date="2024-06" db="UniProtKB">
        <authorList>
            <consortium name="RefSeq"/>
        </authorList>
    </citation>
    <scope>NUCLEOTIDE SEQUENCE [LARGE SCALE GENOMIC DNA]</scope>
</reference>
<dbReference type="AlphaFoldDB" id="A0A8B8CPZ5"/>